<evidence type="ECO:0000256" key="7">
    <source>
        <dbReference type="ARBA" id="ARBA00022759"/>
    </source>
</evidence>
<feature type="compositionally biased region" description="Low complexity" evidence="18">
    <location>
        <begin position="387"/>
        <end position="400"/>
    </location>
</feature>
<dbReference type="GO" id="GO:0017108">
    <property type="term" value="F:5'-flap endonuclease activity"/>
    <property type="evidence" value="ECO:0007669"/>
    <property type="project" value="TreeGrafter"/>
</dbReference>
<keyword evidence="11" id="KW-0460">Magnesium</keyword>
<feature type="domain" description="XPG-I" evidence="19">
    <location>
        <begin position="145"/>
        <end position="222"/>
    </location>
</feature>
<keyword evidence="12" id="KW-0267">Excision nuclease</keyword>
<protein>
    <submittedName>
        <fullName evidence="21">Rad2 nuclease</fullName>
    </submittedName>
</protein>
<accession>A0A7J6P7F8</accession>
<dbReference type="Proteomes" id="UP000541610">
    <property type="component" value="Unassembled WGS sequence"/>
</dbReference>
<keyword evidence="4" id="KW-0597">Phosphoprotein</keyword>
<dbReference type="OrthoDB" id="433032at2759"/>
<dbReference type="InterPro" id="IPR036279">
    <property type="entry name" value="5-3_exonuclease_C_sf"/>
</dbReference>
<keyword evidence="5" id="KW-0540">Nuclease</keyword>
<dbReference type="PANTHER" id="PTHR11081">
    <property type="entry name" value="FLAP ENDONUCLEASE FAMILY MEMBER"/>
    <property type="match status" value="1"/>
</dbReference>
<evidence type="ECO:0000256" key="5">
    <source>
        <dbReference type="ARBA" id="ARBA00022722"/>
    </source>
</evidence>
<feature type="repeat" description="TPR" evidence="17">
    <location>
        <begin position="101"/>
        <end position="134"/>
    </location>
</feature>
<dbReference type="Gene3D" id="3.40.50.1010">
    <property type="entry name" value="5'-nuclease"/>
    <property type="match status" value="1"/>
</dbReference>
<dbReference type="SUPFAM" id="SSF88723">
    <property type="entry name" value="PIN domain-like"/>
    <property type="match status" value="1"/>
</dbReference>
<evidence type="ECO:0000256" key="18">
    <source>
        <dbReference type="SAM" id="MobiDB-lite"/>
    </source>
</evidence>
<dbReference type="InterPro" id="IPR006086">
    <property type="entry name" value="XPG-I_dom"/>
</dbReference>
<evidence type="ECO:0000256" key="10">
    <source>
        <dbReference type="ARBA" id="ARBA00022839"/>
    </source>
</evidence>
<gene>
    <name evidence="21" type="primary">EXO1_2</name>
    <name evidence="21" type="ORF">FOZ60_014218</name>
</gene>
<evidence type="ECO:0000256" key="15">
    <source>
        <dbReference type="ARBA" id="ARBA00023204"/>
    </source>
</evidence>
<evidence type="ECO:0000256" key="17">
    <source>
        <dbReference type="PROSITE-ProRule" id="PRU00339"/>
    </source>
</evidence>
<dbReference type="GO" id="GO:0006281">
    <property type="term" value="P:DNA repair"/>
    <property type="evidence" value="ECO:0007669"/>
    <property type="project" value="UniProtKB-KW"/>
</dbReference>
<dbReference type="GO" id="GO:0046872">
    <property type="term" value="F:metal ion binding"/>
    <property type="evidence" value="ECO:0007669"/>
    <property type="project" value="UniProtKB-KW"/>
</dbReference>
<evidence type="ECO:0000313" key="21">
    <source>
        <dbReference type="EMBL" id="KAF4692083.1"/>
    </source>
</evidence>
<keyword evidence="13" id="KW-0238">DNA-binding</keyword>
<dbReference type="PANTHER" id="PTHR11081:SF65">
    <property type="entry name" value="DNA DAMAGE-INDUCIBLE PROTEIN DIN7-RELATED"/>
    <property type="match status" value="1"/>
</dbReference>
<feature type="domain" description="XPG N-terminal" evidence="20">
    <location>
        <begin position="1"/>
        <end position="104"/>
    </location>
</feature>
<feature type="region of interest" description="Disordered" evidence="18">
    <location>
        <begin position="371"/>
        <end position="415"/>
    </location>
</feature>
<evidence type="ECO:0000256" key="11">
    <source>
        <dbReference type="ARBA" id="ARBA00022842"/>
    </source>
</evidence>
<evidence type="ECO:0000256" key="3">
    <source>
        <dbReference type="ARBA" id="ARBA00010563"/>
    </source>
</evidence>
<organism evidence="21 22">
    <name type="scientific">Perkinsus olseni</name>
    <name type="common">Perkinsus atlanticus</name>
    <dbReference type="NCBI Taxonomy" id="32597"/>
    <lineage>
        <taxon>Eukaryota</taxon>
        <taxon>Sar</taxon>
        <taxon>Alveolata</taxon>
        <taxon>Perkinsozoa</taxon>
        <taxon>Perkinsea</taxon>
        <taxon>Perkinsida</taxon>
        <taxon>Perkinsidae</taxon>
        <taxon>Perkinsus</taxon>
    </lineage>
</organism>
<evidence type="ECO:0000256" key="16">
    <source>
        <dbReference type="ARBA" id="ARBA00023242"/>
    </source>
</evidence>
<evidence type="ECO:0000256" key="14">
    <source>
        <dbReference type="ARBA" id="ARBA00023128"/>
    </source>
</evidence>
<keyword evidence="16" id="KW-0539">Nucleus</keyword>
<reference evidence="21 22" key="1">
    <citation type="submission" date="2020-04" db="EMBL/GenBank/DDBJ databases">
        <title>Perkinsus olseni comparative genomics.</title>
        <authorList>
            <person name="Bogema D.R."/>
        </authorList>
    </citation>
    <scope>NUCLEOTIDE SEQUENCE [LARGE SCALE GENOMIC DNA]</scope>
    <source>
        <strain evidence="21">00978-12</strain>
    </source>
</reference>
<dbReference type="Pfam" id="PF00867">
    <property type="entry name" value="XPG_I"/>
    <property type="match status" value="1"/>
</dbReference>
<dbReference type="CDD" id="cd09908">
    <property type="entry name" value="H3TH_EXO1"/>
    <property type="match status" value="1"/>
</dbReference>
<dbReference type="InterPro" id="IPR006085">
    <property type="entry name" value="XPG_DNA_repair_N"/>
</dbReference>
<comment type="cofactor">
    <cofactor evidence="1">
        <name>Mg(2+)</name>
        <dbReference type="ChEBI" id="CHEBI:18420"/>
    </cofactor>
</comment>
<dbReference type="FunFam" id="3.40.50.1010:FF:000111">
    <property type="entry name" value="Exonuclease 1"/>
    <property type="match status" value="1"/>
</dbReference>
<dbReference type="PRINTS" id="PR00853">
    <property type="entry name" value="XPGRADSUPER"/>
</dbReference>
<keyword evidence="7" id="KW-0255">Endonuclease</keyword>
<evidence type="ECO:0000256" key="13">
    <source>
        <dbReference type="ARBA" id="ARBA00023125"/>
    </source>
</evidence>
<dbReference type="InterPro" id="IPR029060">
    <property type="entry name" value="PIN-like_dom_sf"/>
</dbReference>
<evidence type="ECO:0000256" key="12">
    <source>
        <dbReference type="ARBA" id="ARBA00022881"/>
    </source>
</evidence>
<dbReference type="PROSITE" id="PS50005">
    <property type="entry name" value="TPR"/>
    <property type="match status" value="1"/>
</dbReference>
<keyword evidence="6" id="KW-0479">Metal-binding</keyword>
<dbReference type="SMART" id="SM00484">
    <property type="entry name" value="XPGI"/>
    <property type="match status" value="1"/>
</dbReference>
<dbReference type="GO" id="GO:0003677">
    <property type="term" value="F:DNA binding"/>
    <property type="evidence" value="ECO:0007669"/>
    <property type="project" value="UniProtKB-KW"/>
</dbReference>
<dbReference type="SMART" id="SM00279">
    <property type="entry name" value="HhH2"/>
    <property type="match status" value="1"/>
</dbReference>
<keyword evidence="15" id="KW-0234">DNA repair</keyword>
<keyword evidence="8" id="KW-0227">DNA damage</keyword>
<dbReference type="AlphaFoldDB" id="A0A7J6P7F8"/>
<dbReference type="CDD" id="cd09857">
    <property type="entry name" value="PIN_EXO1"/>
    <property type="match status" value="1"/>
</dbReference>
<keyword evidence="17" id="KW-0802">TPR repeat</keyword>
<dbReference type="SMART" id="SM00485">
    <property type="entry name" value="XPGN"/>
    <property type="match status" value="1"/>
</dbReference>
<evidence type="ECO:0000313" key="22">
    <source>
        <dbReference type="Proteomes" id="UP000541610"/>
    </source>
</evidence>
<evidence type="ECO:0000256" key="9">
    <source>
        <dbReference type="ARBA" id="ARBA00022801"/>
    </source>
</evidence>
<dbReference type="InterPro" id="IPR044752">
    <property type="entry name" value="PIN-like_EXO1"/>
</dbReference>
<keyword evidence="14" id="KW-0496">Mitochondrion</keyword>
<comment type="similarity">
    <text evidence="3">Belongs to the XPG/RAD2 endonuclease family. EXO1 subfamily.</text>
</comment>
<evidence type="ECO:0000256" key="4">
    <source>
        <dbReference type="ARBA" id="ARBA00022553"/>
    </source>
</evidence>
<comment type="subcellular location">
    <subcellularLocation>
        <location evidence="2">Nucleus</location>
    </subcellularLocation>
</comment>
<dbReference type="SUPFAM" id="SSF47807">
    <property type="entry name" value="5' to 3' exonuclease, C-terminal subdomain"/>
    <property type="match status" value="1"/>
</dbReference>
<comment type="caution">
    <text evidence="21">The sequence shown here is derived from an EMBL/GenBank/DDBJ whole genome shotgun (WGS) entry which is preliminary data.</text>
</comment>
<dbReference type="GO" id="GO:0035312">
    <property type="term" value="F:5'-3' DNA exonuclease activity"/>
    <property type="evidence" value="ECO:0007669"/>
    <property type="project" value="InterPro"/>
</dbReference>
<dbReference type="GO" id="GO:0005634">
    <property type="term" value="C:nucleus"/>
    <property type="evidence" value="ECO:0007669"/>
    <property type="project" value="UniProtKB-SubCell"/>
</dbReference>
<sequence length="563" mass="62056">MGINGLLKTLDQLQRPVSQDLSEYRDKRIAVDTYVWLHRGLQAGNAAMDVVTGKPTNLHLNYCVRRLEVLLSAGVAEVVLVFDGCPLPAKLGVEDDRKKRREEARELGLEYRKAGNYTAARKMFTRAADVTPDMAAELISVVRGRQFGPRVRWLVAPYEADSQLAYLALNGLVDAVISEDSDLLPFGCPHVIYKLDLVAGSGRGSKCRAGVSISLPRRMLPEAVANDASPVDPDNDVGEGVCRFSRDSFLHYCVLAGCDYLPSVTGMGPKKAYGFVLRGGPSISRIMNLAQIAGLEFPEDYADMFQRALLTFRHQTIWCPKHDSSGGSNDPDCRGVGSTFMADLRLYSNPEAERVADGILHPETKMAFRIKSTAPTRAAHVRPARWTQQRRQSTQNRRSSVASTARPPARRQSPLATLFKACEQGRRSEASAPSKRDIDVIDLDEDSLPMGLRGGRTGLREVMQVVSDVSESKSPFISEKSSRVSLPVYNGSEASNVPGASHRAANSVSKVTVYRTDSLDEFRNPDEKSKSADPVELPRSERCARNIRASFPSSLAEFFYRED</sequence>
<evidence type="ECO:0000259" key="19">
    <source>
        <dbReference type="SMART" id="SM00484"/>
    </source>
</evidence>
<evidence type="ECO:0000256" key="6">
    <source>
        <dbReference type="ARBA" id="ARBA00022723"/>
    </source>
</evidence>
<keyword evidence="10" id="KW-0269">Exonuclease</keyword>
<evidence type="ECO:0000259" key="20">
    <source>
        <dbReference type="SMART" id="SM00485"/>
    </source>
</evidence>
<keyword evidence="9" id="KW-0378">Hydrolase</keyword>
<evidence type="ECO:0000256" key="8">
    <source>
        <dbReference type="ARBA" id="ARBA00022763"/>
    </source>
</evidence>
<dbReference type="Gene3D" id="1.10.150.20">
    <property type="entry name" value="5' to 3' exonuclease, C-terminal subdomain"/>
    <property type="match status" value="1"/>
</dbReference>
<feature type="region of interest" description="Disordered" evidence="18">
    <location>
        <begin position="517"/>
        <end position="541"/>
    </location>
</feature>
<dbReference type="InterPro" id="IPR006084">
    <property type="entry name" value="XPG/Rad2"/>
</dbReference>
<dbReference type="EMBL" id="JABANP010000066">
    <property type="protein sequence ID" value="KAF4692083.1"/>
    <property type="molecule type" value="Genomic_DNA"/>
</dbReference>
<evidence type="ECO:0000256" key="2">
    <source>
        <dbReference type="ARBA" id="ARBA00004123"/>
    </source>
</evidence>
<evidence type="ECO:0000256" key="1">
    <source>
        <dbReference type="ARBA" id="ARBA00001946"/>
    </source>
</evidence>
<name>A0A7J6P7F8_PEROL</name>
<dbReference type="InterPro" id="IPR008918">
    <property type="entry name" value="HhH2"/>
</dbReference>
<dbReference type="InterPro" id="IPR019734">
    <property type="entry name" value="TPR_rpt"/>
</dbReference>
<dbReference type="Pfam" id="PF00752">
    <property type="entry name" value="XPG_N"/>
    <property type="match status" value="1"/>
</dbReference>
<dbReference type="InterPro" id="IPR037315">
    <property type="entry name" value="EXO1_H3TH"/>
</dbReference>
<proteinExistence type="inferred from homology"/>